<reference evidence="1 2" key="1">
    <citation type="journal article" date="2011" name="Int. J. Syst. Evol. Microbiol.">
        <title>Relationship of Bacillus amyloliquefaciens clades associated with strains DSM 7T and FZB42T: a proposal for Bacillus amyloliquefaciens subsp. amyloliquefaciens subsp. nov. and Bacillus amyloliquefaciens subsp. plantarum subsp. nov. based on complete genome sequence comparisons.</title>
        <authorList>
            <person name="Borriss R."/>
            <person name="Chen X.H."/>
            <person name="Rueckert C."/>
            <person name="Blom J."/>
            <person name="Becker A."/>
            <person name="Baumgarth B."/>
            <person name="Fan B."/>
            <person name="Pukall R."/>
            <person name="Schumann P."/>
            <person name="Sproer C."/>
            <person name="Junge H."/>
            <person name="Vater J."/>
            <person name="Puhler A."/>
            <person name="Klenk H.P."/>
        </authorList>
    </citation>
    <scope>NUCLEOTIDE SEQUENCE [LARGE SCALE GENOMIC DNA]</scope>
    <source>
        <strain evidence="2">DSM 7</strain>
    </source>
</reference>
<dbReference type="AlphaFoldDB" id="A0A9P1JFL7"/>
<name>A0A9P1JFL7_BACAS</name>
<organism evidence="1 2">
    <name type="scientific">Bacillus amyloliquefaciens (strain ATCC 23350 / DSM 7 / BCRC 11601 / CCUG 28519 / NBRC 15535 / NRRL B-14393 / F)</name>
    <dbReference type="NCBI Taxonomy" id="692420"/>
    <lineage>
        <taxon>Bacteria</taxon>
        <taxon>Bacillati</taxon>
        <taxon>Bacillota</taxon>
        <taxon>Bacilli</taxon>
        <taxon>Bacillales</taxon>
        <taxon>Bacillaceae</taxon>
        <taxon>Bacillus</taxon>
        <taxon>Bacillus amyloliquefaciens group</taxon>
    </lineage>
</organism>
<accession>A0A9P1JFL7</accession>
<keyword evidence="2" id="KW-1185">Reference proteome</keyword>
<dbReference type="Proteomes" id="UP000006562">
    <property type="component" value="Chromosome"/>
</dbReference>
<evidence type="ECO:0000313" key="2">
    <source>
        <dbReference type="Proteomes" id="UP000006562"/>
    </source>
</evidence>
<gene>
    <name evidence="1" type="ordered locus">BAMF_0951</name>
</gene>
<protein>
    <submittedName>
        <fullName evidence="1">Uncharacterized protein</fullName>
    </submittedName>
</protein>
<dbReference type="EMBL" id="FN597644">
    <property type="protein sequence ID" value="CBI42077.1"/>
    <property type="molecule type" value="Genomic_DNA"/>
</dbReference>
<sequence>MVDIPKFVRAKTKQGAVRRIEDIRVLLATNSRASEDDEYKQLMNTLIRAAGLRPEVKFDREKFEQLRALQGNFRKGGK</sequence>
<evidence type="ECO:0000313" key="1">
    <source>
        <dbReference type="EMBL" id="CBI42077.1"/>
    </source>
</evidence>
<reference evidence="2" key="2">
    <citation type="journal article" date="2011" name="J. Biotechnol.">
        <title>Genome sequence of B. amyloliquefaciens type strain DSM7(T) reveals differences to plant-associated B. amyloliquefaciens FZB42.</title>
        <authorList>
            <person name="Ruckert C."/>
            <person name="Blom J."/>
            <person name="Chen X."/>
            <person name="Reva O."/>
            <person name="Borriss R."/>
        </authorList>
    </citation>
    <scope>NUCLEOTIDE SEQUENCE [LARGE SCALE GENOMIC DNA]</scope>
    <source>
        <strain evidence="2">DSM 7</strain>
    </source>
</reference>
<dbReference type="KEGG" id="bao:BAMF_0951"/>
<proteinExistence type="predicted"/>